<comment type="subcellular location">
    <subcellularLocation>
        <location evidence="3 16">Cytoplasm</location>
    </subcellularLocation>
</comment>
<evidence type="ECO:0000256" key="14">
    <source>
        <dbReference type="ARBA" id="ARBA00038036"/>
    </source>
</evidence>
<evidence type="ECO:0000256" key="9">
    <source>
        <dbReference type="ARBA" id="ARBA00022741"/>
    </source>
</evidence>
<name>A0ABQ3L7X9_9ALTE</name>
<dbReference type="Gene3D" id="3.30.420.40">
    <property type="match status" value="2"/>
</dbReference>
<dbReference type="GO" id="GO:0016301">
    <property type="term" value="F:kinase activity"/>
    <property type="evidence" value="ECO:0007669"/>
    <property type="project" value="UniProtKB-KW"/>
</dbReference>
<evidence type="ECO:0000256" key="3">
    <source>
        <dbReference type="ARBA" id="ARBA00004496"/>
    </source>
</evidence>
<feature type="binding site" evidence="16">
    <location>
        <position position="112"/>
    </location>
    <ligand>
        <name>K(+)</name>
        <dbReference type="ChEBI" id="CHEBI:29103"/>
    </ligand>
</feature>
<evidence type="ECO:0000256" key="5">
    <source>
        <dbReference type="ARBA" id="ARBA00011738"/>
    </source>
</evidence>
<keyword evidence="13 16" id="KW-0173">Coenzyme A biosynthesis</keyword>
<protein>
    <recommendedName>
        <fullName evidence="15 16">Type III pantothenate kinase</fullName>
        <ecNumber evidence="6 16">2.7.1.33</ecNumber>
    </recommendedName>
    <alternativeName>
        <fullName evidence="16">PanK-III</fullName>
    </alternativeName>
    <alternativeName>
        <fullName evidence="16">Pantothenic acid kinase</fullName>
    </alternativeName>
</protein>
<evidence type="ECO:0000256" key="15">
    <source>
        <dbReference type="ARBA" id="ARBA00040883"/>
    </source>
</evidence>
<keyword evidence="16" id="KW-0479">Metal-binding</keyword>
<feature type="binding site" evidence="16">
    <location>
        <position position="115"/>
    </location>
    <ligand>
        <name>ATP</name>
        <dbReference type="ChEBI" id="CHEBI:30616"/>
    </ligand>
</feature>
<feature type="binding site" evidence="16">
    <location>
        <begin position="89"/>
        <end position="92"/>
    </location>
    <ligand>
        <name>substrate</name>
    </ligand>
</feature>
<keyword evidence="12 16" id="KW-0630">Potassium</keyword>
<dbReference type="Pfam" id="PF03309">
    <property type="entry name" value="Pan_kinase"/>
    <property type="match status" value="1"/>
</dbReference>
<evidence type="ECO:0000256" key="11">
    <source>
        <dbReference type="ARBA" id="ARBA00022840"/>
    </source>
</evidence>
<feature type="binding site" evidence="16">
    <location>
        <begin position="6"/>
        <end position="13"/>
    </location>
    <ligand>
        <name>ATP</name>
        <dbReference type="ChEBI" id="CHEBI:30616"/>
    </ligand>
</feature>
<dbReference type="SUPFAM" id="SSF53067">
    <property type="entry name" value="Actin-like ATPase domain"/>
    <property type="match status" value="2"/>
</dbReference>
<keyword evidence="10 16" id="KW-0418">Kinase</keyword>
<evidence type="ECO:0000256" key="7">
    <source>
        <dbReference type="ARBA" id="ARBA00022490"/>
    </source>
</evidence>
<dbReference type="NCBIfam" id="TIGR00671">
    <property type="entry name" value="baf"/>
    <property type="match status" value="1"/>
</dbReference>
<evidence type="ECO:0000256" key="4">
    <source>
        <dbReference type="ARBA" id="ARBA00005225"/>
    </source>
</evidence>
<feature type="active site" description="Proton acceptor" evidence="16">
    <location>
        <position position="91"/>
    </location>
</feature>
<feature type="binding site" evidence="16">
    <location>
        <position position="167"/>
    </location>
    <ligand>
        <name>substrate</name>
    </ligand>
</feature>
<evidence type="ECO:0000256" key="16">
    <source>
        <dbReference type="HAMAP-Rule" id="MF_01274"/>
    </source>
</evidence>
<comment type="similarity">
    <text evidence="14 16">Belongs to the type III pantothenate kinase family.</text>
</comment>
<comment type="catalytic activity">
    <reaction evidence="1 16">
        <text>(R)-pantothenate + ATP = (R)-4'-phosphopantothenate + ADP + H(+)</text>
        <dbReference type="Rhea" id="RHEA:16373"/>
        <dbReference type="ChEBI" id="CHEBI:10986"/>
        <dbReference type="ChEBI" id="CHEBI:15378"/>
        <dbReference type="ChEBI" id="CHEBI:29032"/>
        <dbReference type="ChEBI" id="CHEBI:30616"/>
        <dbReference type="ChEBI" id="CHEBI:456216"/>
        <dbReference type="EC" id="2.7.1.33"/>
    </reaction>
</comment>
<sequence>MYLLLDVGNSRVKAVSYSLGQYIPLATITADSVKNQPWQAVYVASVAAEEKIDLLQQQLGLTHLPWHRLKSEASAFSVTNSYHAPEKLGVDRWLAMQGAVSLYANTELLIVDAGTALTLDWLNQAQQHEGGWIIPGVRLQQEAVINNTAKVLSKPGEANVLQLGTDTLSCVENGALAAVCGAIRLAWQLKPAKHLILTGGDAAKLTAYLTDLPIYHDPLLIFRGVARYINS</sequence>
<feature type="binding site" evidence="16">
    <location>
        <position position="82"/>
    </location>
    <ligand>
        <name>substrate</name>
    </ligand>
</feature>
<dbReference type="InterPro" id="IPR004619">
    <property type="entry name" value="Type_III_PanK"/>
</dbReference>
<comment type="subunit">
    <text evidence="5 16">Homodimer.</text>
</comment>
<comment type="function">
    <text evidence="16">Catalyzes the phosphorylation of pantothenate (Pan), the first step in CoA biosynthesis.</text>
</comment>
<reference evidence="18" key="1">
    <citation type="journal article" date="2019" name="Int. J. Syst. Evol. Microbiol.">
        <title>The Global Catalogue of Microorganisms (GCM) 10K type strain sequencing project: providing services to taxonomists for standard genome sequencing and annotation.</title>
        <authorList>
            <consortium name="The Broad Institute Genomics Platform"/>
            <consortium name="The Broad Institute Genome Sequencing Center for Infectious Disease"/>
            <person name="Wu L."/>
            <person name="Ma J."/>
        </authorList>
    </citation>
    <scope>NUCLEOTIDE SEQUENCE [LARGE SCALE GENOMIC DNA]</scope>
    <source>
        <strain evidence="18">CGMCC 1.7003</strain>
    </source>
</reference>
<dbReference type="HAMAP" id="MF_01274">
    <property type="entry name" value="Pantothen_kinase_3"/>
    <property type="match status" value="1"/>
</dbReference>
<evidence type="ECO:0000256" key="12">
    <source>
        <dbReference type="ARBA" id="ARBA00022958"/>
    </source>
</evidence>
<comment type="cofactor">
    <cofactor evidence="2">
        <name>K(+)</name>
        <dbReference type="ChEBI" id="CHEBI:29103"/>
    </cofactor>
</comment>
<dbReference type="RefSeq" id="WP_189434460.1">
    <property type="nucleotide sequence ID" value="NZ_BNAO01000017.1"/>
</dbReference>
<dbReference type="Proteomes" id="UP000659697">
    <property type="component" value="Unassembled WGS sequence"/>
</dbReference>
<evidence type="ECO:0000256" key="2">
    <source>
        <dbReference type="ARBA" id="ARBA00001958"/>
    </source>
</evidence>
<dbReference type="PANTHER" id="PTHR34265:SF1">
    <property type="entry name" value="TYPE III PANTOTHENATE KINASE"/>
    <property type="match status" value="1"/>
</dbReference>
<evidence type="ECO:0000256" key="1">
    <source>
        <dbReference type="ARBA" id="ARBA00001206"/>
    </source>
</evidence>
<dbReference type="EC" id="2.7.1.33" evidence="6 16"/>
<evidence type="ECO:0000256" key="10">
    <source>
        <dbReference type="ARBA" id="ARBA00022777"/>
    </source>
</evidence>
<dbReference type="CDD" id="cd24015">
    <property type="entry name" value="ASKHA_NBD_PanK-III"/>
    <property type="match status" value="1"/>
</dbReference>
<gene>
    <name evidence="16 17" type="primary">coaX</name>
    <name evidence="17" type="ORF">GCM10010919_34610</name>
</gene>
<evidence type="ECO:0000313" key="17">
    <source>
        <dbReference type="EMBL" id="GHG78368.1"/>
    </source>
</evidence>
<comment type="cofactor">
    <cofactor evidence="16">
        <name>NH4(+)</name>
        <dbReference type="ChEBI" id="CHEBI:28938"/>
    </cofactor>
    <cofactor evidence="16">
        <name>K(+)</name>
        <dbReference type="ChEBI" id="CHEBI:29103"/>
    </cofactor>
    <text evidence="16">A monovalent cation. Ammonium or potassium.</text>
</comment>
<keyword evidence="8 16" id="KW-0808">Transferase</keyword>
<keyword evidence="9 16" id="KW-0547">Nucleotide-binding</keyword>
<organism evidence="17 18">
    <name type="scientific">Alishewanella longhuensis</name>
    <dbReference type="NCBI Taxonomy" id="1091037"/>
    <lineage>
        <taxon>Bacteria</taxon>
        <taxon>Pseudomonadati</taxon>
        <taxon>Pseudomonadota</taxon>
        <taxon>Gammaproteobacteria</taxon>
        <taxon>Alteromonadales</taxon>
        <taxon>Alteromonadaceae</taxon>
        <taxon>Alishewanella</taxon>
    </lineage>
</organism>
<comment type="pathway">
    <text evidence="4 16">Cofactor biosynthesis; coenzyme A biosynthesis; CoA from (R)-pantothenate: step 1/5.</text>
</comment>
<evidence type="ECO:0000256" key="13">
    <source>
        <dbReference type="ARBA" id="ARBA00022993"/>
    </source>
</evidence>
<proteinExistence type="inferred from homology"/>
<dbReference type="EMBL" id="BNAO01000017">
    <property type="protein sequence ID" value="GHG78368.1"/>
    <property type="molecule type" value="Genomic_DNA"/>
</dbReference>
<evidence type="ECO:0000256" key="6">
    <source>
        <dbReference type="ARBA" id="ARBA00012102"/>
    </source>
</evidence>
<keyword evidence="7 16" id="KW-0963">Cytoplasm</keyword>
<keyword evidence="18" id="KW-1185">Reference proteome</keyword>
<keyword evidence="11 16" id="KW-0067">ATP-binding</keyword>
<evidence type="ECO:0000313" key="18">
    <source>
        <dbReference type="Proteomes" id="UP000659697"/>
    </source>
</evidence>
<dbReference type="PANTHER" id="PTHR34265">
    <property type="entry name" value="TYPE III PANTOTHENATE KINASE"/>
    <property type="match status" value="1"/>
</dbReference>
<evidence type="ECO:0000256" key="8">
    <source>
        <dbReference type="ARBA" id="ARBA00022679"/>
    </source>
</evidence>
<accession>A0ABQ3L7X9</accession>
<comment type="caution">
    <text evidence="17">The sequence shown here is derived from an EMBL/GenBank/DDBJ whole genome shotgun (WGS) entry which is preliminary data.</text>
</comment>
<dbReference type="InterPro" id="IPR043129">
    <property type="entry name" value="ATPase_NBD"/>
</dbReference>